<evidence type="ECO:0000313" key="2">
    <source>
        <dbReference type="EMBL" id="MDK4334744.1"/>
    </source>
</evidence>
<gene>
    <name evidence="2" type="ORF">QPX58_04865</name>
</gene>
<dbReference type="AlphaFoldDB" id="A0AAP4FBE5"/>
<organism evidence="2 3">
    <name type="scientific">Corynebacterium accolens</name>
    <dbReference type="NCBI Taxonomy" id="38284"/>
    <lineage>
        <taxon>Bacteria</taxon>
        <taxon>Bacillati</taxon>
        <taxon>Actinomycetota</taxon>
        <taxon>Actinomycetes</taxon>
        <taxon>Mycobacteriales</taxon>
        <taxon>Corynebacteriaceae</taxon>
        <taxon>Corynebacterium</taxon>
    </lineage>
</organism>
<evidence type="ECO:0000256" key="1">
    <source>
        <dbReference type="SAM" id="Phobius"/>
    </source>
</evidence>
<sequence length="86" mass="9442">MPTTIILAVFIASELWAAWKALKKPGSMAFRVFGAALTAVVIIFLGHALPWYTSVHFYWWYALVGSFALHVGAITWSATSPAADRT</sequence>
<dbReference type="RefSeq" id="WP_284630659.1">
    <property type="nucleotide sequence ID" value="NZ_JASNVF010000012.1"/>
</dbReference>
<comment type="caution">
    <text evidence="2">The sequence shown here is derived from an EMBL/GenBank/DDBJ whole genome shotgun (WGS) entry which is preliminary data.</text>
</comment>
<keyword evidence="1" id="KW-0812">Transmembrane</keyword>
<feature type="transmembrane region" description="Helical" evidence="1">
    <location>
        <begin position="27"/>
        <end position="46"/>
    </location>
</feature>
<feature type="transmembrane region" description="Helical" evidence="1">
    <location>
        <begin position="58"/>
        <end position="78"/>
    </location>
</feature>
<keyword evidence="1" id="KW-1133">Transmembrane helix</keyword>
<accession>A0AAP4FBE5</accession>
<dbReference type="EMBL" id="JASNVU010000005">
    <property type="protein sequence ID" value="MDK4334744.1"/>
    <property type="molecule type" value="Genomic_DNA"/>
</dbReference>
<name>A0AAP4FBE5_9CORY</name>
<dbReference type="Proteomes" id="UP001230317">
    <property type="component" value="Unassembled WGS sequence"/>
</dbReference>
<proteinExistence type="predicted"/>
<evidence type="ECO:0000313" key="3">
    <source>
        <dbReference type="Proteomes" id="UP001230317"/>
    </source>
</evidence>
<reference evidence="2" key="1">
    <citation type="submission" date="2023-05" db="EMBL/GenBank/DDBJ databases">
        <title>Metabolic capabilities are highly conserved among human nasal-associated Corynebacterium species in pangenomic analyses.</title>
        <authorList>
            <person name="Tran T.H."/>
            <person name="Roberts A.Q."/>
            <person name="Escapa I.F."/>
            <person name="Gao W."/>
            <person name="Conlan S."/>
            <person name="Kong H."/>
            <person name="Segre J.A."/>
            <person name="Kelly M.S."/>
            <person name="Lemon K.P."/>
        </authorList>
    </citation>
    <scope>NUCLEOTIDE SEQUENCE</scope>
    <source>
        <strain evidence="2">KPL2618</strain>
    </source>
</reference>
<keyword evidence="1" id="KW-0472">Membrane</keyword>
<protein>
    <submittedName>
        <fullName evidence="2">Uncharacterized protein</fullName>
    </submittedName>
</protein>